<proteinExistence type="predicted"/>
<organism evidence="2 3">
    <name type="scientific">Sphingomonas kyeonggiensis</name>
    <dbReference type="NCBI Taxonomy" id="1268553"/>
    <lineage>
        <taxon>Bacteria</taxon>
        <taxon>Pseudomonadati</taxon>
        <taxon>Pseudomonadota</taxon>
        <taxon>Alphaproteobacteria</taxon>
        <taxon>Sphingomonadales</taxon>
        <taxon>Sphingomonadaceae</taxon>
        <taxon>Sphingomonas</taxon>
    </lineage>
</organism>
<keyword evidence="3" id="KW-1185">Reference proteome</keyword>
<evidence type="ECO:0000313" key="3">
    <source>
        <dbReference type="Proteomes" id="UP000575241"/>
    </source>
</evidence>
<name>A0A7W7NUU5_9SPHN</name>
<dbReference type="AlphaFoldDB" id="A0A7W7NUU5"/>
<dbReference type="Proteomes" id="UP000575241">
    <property type="component" value="Unassembled WGS sequence"/>
</dbReference>
<protein>
    <recommendedName>
        <fullName evidence="1">PRTase-CE domain-containing protein</fullName>
    </recommendedName>
</protein>
<evidence type="ECO:0000313" key="2">
    <source>
        <dbReference type="EMBL" id="MBB4841322.1"/>
    </source>
</evidence>
<dbReference type="Pfam" id="PF24390">
    <property type="entry name" value="PRTase-CE"/>
    <property type="match status" value="1"/>
</dbReference>
<sequence>MNLLGLKLIANIMDWSDDGVATSEYNWLQLMASVKYDGYSDFRAGSRFIENLATWLKQFEPADRQTAYDFVKHRLVYISGAEMQRAIEAFFPETVTPFFRRLAAEKAGIQPHEVWGNREGSEAFERILRRTLFVGLSDGSRIDILRRANSSRISQEQVVPMMNIGPEKWTDLGKKIRERDPNDEKFEQVYLIDDFTASGTTFIRFKDDEWKGKLQKFNKMVGNARESLKDKFPIADNYALHIHHYVSTTQAREALLKRTEDANAAWADRTYGSISITEGTLLPAGLKLSPGTDDAMIALCEKYYDHGLFLRLIEHAGEAEQTDLKMGYANCALPLVLEHNTPNNSIPLLWAETPGGEHGPAMRPLFRRRDRHG</sequence>
<gene>
    <name evidence="2" type="ORF">HNP52_004424</name>
</gene>
<comment type="caution">
    <text evidence="2">The sequence shown here is derived from an EMBL/GenBank/DDBJ whole genome shotgun (WGS) entry which is preliminary data.</text>
</comment>
<evidence type="ECO:0000259" key="1">
    <source>
        <dbReference type="Pfam" id="PF24390"/>
    </source>
</evidence>
<dbReference type="RefSeq" id="WP_184170897.1">
    <property type="nucleotide sequence ID" value="NZ_JACHLN010000005.1"/>
</dbReference>
<accession>A0A7W7NUU5</accession>
<dbReference type="InterPro" id="IPR056920">
    <property type="entry name" value="PRTase-CE"/>
</dbReference>
<feature type="domain" description="PRTase-CE" evidence="1">
    <location>
        <begin position="54"/>
        <end position="368"/>
    </location>
</feature>
<reference evidence="2 3" key="1">
    <citation type="submission" date="2020-08" db="EMBL/GenBank/DDBJ databases">
        <title>Functional genomics of gut bacteria from endangered species of beetles.</title>
        <authorList>
            <person name="Carlos-Shanley C."/>
        </authorList>
    </citation>
    <scope>NUCLEOTIDE SEQUENCE [LARGE SCALE GENOMIC DNA]</scope>
    <source>
        <strain evidence="2 3">S00224</strain>
    </source>
</reference>
<dbReference type="EMBL" id="JACHLN010000005">
    <property type="protein sequence ID" value="MBB4841322.1"/>
    <property type="molecule type" value="Genomic_DNA"/>
</dbReference>